<dbReference type="GeneID" id="55618637"/>
<accession>A0A515MH80</accession>
<sequence length="231" mass="24545">MRNTITSVIAPEVIDPLTIGHARFCARRIHPRRDEGGHESGGGNAGAAGGSAGGEGGEGEGGKGGEGGSESGKTFTQADVDRIVQGRLTKYADYDQIKAERDDLRGKSLSDQERAIEEAKGTTRTEVQAEYGERLLQAETRGIAAELKFHNPADAHLYLDRKEIDLTKEIDADAVKKLLEKVAADRPHLIDTGGASHIDAGIGHAGSSPEVKSGIDRLQTAFDADYAQKSK</sequence>
<reference evidence="2 3" key="1">
    <citation type="submission" date="2019-05" db="EMBL/GenBank/DDBJ databases">
        <authorList>
            <person name="Andrick R."/>
            <person name="Dugal D."/>
            <person name="Kinney M."/>
            <person name="Taplin D."/>
            <person name="Molloy S.D."/>
            <person name="Garlena R.A."/>
            <person name="Russell D.A."/>
            <person name="Pope W.H."/>
            <person name="Jacobs-Sera D."/>
            <person name="Hatfull G.F."/>
        </authorList>
    </citation>
    <scope>NUCLEOTIDE SEQUENCE [LARGE SCALE GENOMIC DNA]</scope>
</reference>
<dbReference type="KEGG" id="vg:55618637"/>
<evidence type="ECO:0000313" key="2">
    <source>
        <dbReference type="EMBL" id="QDM56020.1"/>
    </source>
</evidence>
<name>A0A515MH80_9CAUD</name>
<dbReference type="Proteomes" id="UP000320841">
    <property type="component" value="Segment"/>
</dbReference>
<organism evidence="2 3">
    <name type="scientific">Rhodococcus phage Sleepyhead</name>
    <dbReference type="NCBI Taxonomy" id="2591131"/>
    <lineage>
        <taxon>Viruses</taxon>
        <taxon>Duplodnaviria</taxon>
        <taxon>Heunggongvirae</taxon>
        <taxon>Uroviricota</taxon>
        <taxon>Caudoviricetes</taxon>
        <taxon>Sleepyheadvirus</taxon>
        <taxon>Sleepyheadvirus sleepyhead</taxon>
    </lineage>
</organism>
<dbReference type="EMBL" id="MK967380">
    <property type="protein sequence ID" value="QDM56020.1"/>
    <property type="molecule type" value="Genomic_DNA"/>
</dbReference>
<evidence type="ECO:0000313" key="3">
    <source>
        <dbReference type="Proteomes" id="UP000320841"/>
    </source>
</evidence>
<proteinExistence type="predicted"/>
<dbReference type="RefSeq" id="YP_009848219.1">
    <property type="nucleotide sequence ID" value="NC_048782.1"/>
</dbReference>
<feature type="region of interest" description="Disordered" evidence="1">
    <location>
        <begin position="32"/>
        <end position="79"/>
    </location>
</feature>
<feature type="region of interest" description="Disordered" evidence="1">
    <location>
        <begin position="193"/>
        <end position="213"/>
    </location>
</feature>
<evidence type="ECO:0000256" key="1">
    <source>
        <dbReference type="SAM" id="MobiDB-lite"/>
    </source>
</evidence>
<keyword evidence="3" id="KW-1185">Reference proteome</keyword>
<gene>
    <name evidence="2" type="primary">5</name>
    <name evidence="2" type="ORF">SEA_SLEEPYHEAD_5</name>
</gene>
<protein>
    <submittedName>
        <fullName evidence="2">Scaffolding protein</fullName>
    </submittedName>
</protein>
<feature type="compositionally biased region" description="Gly residues" evidence="1">
    <location>
        <begin position="39"/>
        <end position="56"/>
    </location>
</feature>